<dbReference type="InParanoid" id="B9T941"/>
<dbReference type="Pfam" id="PF01132">
    <property type="entry name" value="EFP"/>
    <property type="match status" value="1"/>
</dbReference>
<dbReference type="EMBL" id="EQ975291">
    <property type="protein sequence ID" value="EEF27623.1"/>
    <property type="molecule type" value="Genomic_DNA"/>
</dbReference>
<dbReference type="SMART" id="SM01185">
    <property type="entry name" value="EFP"/>
    <property type="match status" value="1"/>
</dbReference>
<dbReference type="InterPro" id="IPR015365">
    <property type="entry name" value="Elong-fact-P_C"/>
</dbReference>
<dbReference type="GO" id="GO:0005737">
    <property type="term" value="C:cytoplasm"/>
    <property type="evidence" value="ECO:0000318"/>
    <property type="project" value="GO_Central"/>
</dbReference>
<dbReference type="InterPro" id="IPR020599">
    <property type="entry name" value="Transl_elong_fac_P/YeiP"/>
</dbReference>
<name>B9T941_RICCO</name>
<keyword evidence="4" id="KW-1185">Reference proteome</keyword>
<reference evidence="4" key="1">
    <citation type="journal article" date="2010" name="Nat. Biotechnol.">
        <title>Draft genome sequence of the oilseed species Ricinus communis.</title>
        <authorList>
            <person name="Chan A.P."/>
            <person name="Crabtree J."/>
            <person name="Zhao Q."/>
            <person name="Lorenzi H."/>
            <person name="Orvis J."/>
            <person name="Puiu D."/>
            <person name="Melake-Berhan A."/>
            <person name="Jones K.M."/>
            <person name="Redman J."/>
            <person name="Chen G."/>
            <person name="Cahoon E.B."/>
            <person name="Gedil M."/>
            <person name="Stanke M."/>
            <person name="Haas B.J."/>
            <person name="Wortman J.R."/>
            <person name="Fraser-Liggett C.M."/>
            <person name="Ravel J."/>
            <person name="Rabinowicz P.D."/>
        </authorList>
    </citation>
    <scope>NUCLEOTIDE SEQUENCE [LARGE SCALE GENOMIC DNA]</scope>
    <source>
        <strain evidence="4">cv. Hale</strain>
    </source>
</reference>
<evidence type="ECO:0000256" key="1">
    <source>
        <dbReference type="ARBA" id="ARBA00009479"/>
    </source>
</evidence>
<dbReference type="eggNOG" id="ENOG502QS68">
    <property type="taxonomic scope" value="Eukaryota"/>
</dbReference>
<evidence type="ECO:0000259" key="2">
    <source>
        <dbReference type="SMART" id="SM01185"/>
    </source>
</evidence>
<dbReference type="InterPro" id="IPR013185">
    <property type="entry name" value="Transl_elong_KOW-like"/>
</dbReference>
<dbReference type="PANTHER" id="PTHR30053">
    <property type="entry name" value="ELONGATION FACTOR P"/>
    <property type="match status" value="1"/>
</dbReference>
<keyword evidence="3" id="KW-0251">Elongation factor</keyword>
<dbReference type="FunCoup" id="B9T941">
    <property type="interactions" value="442"/>
</dbReference>
<comment type="similarity">
    <text evidence="1">Belongs to the elongation factor P family.</text>
</comment>
<dbReference type="Gene3D" id="2.40.50.140">
    <property type="entry name" value="Nucleic acid-binding proteins"/>
    <property type="match status" value="2"/>
</dbReference>
<dbReference type="FunFam" id="2.30.30.30:FF:000003">
    <property type="entry name" value="Elongation factor P"/>
    <property type="match status" value="1"/>
</dbReference>
<evidence type="ECO:0000313" key="4">
    <source>
        <dbReference type="Proteomes" id="UP000008311"/>
    </source>
</evidence>
<accession>B9T941</accession>
<dbReference type="PANTHER" id="PTHR30053:SF14">
    <property type="entry name" value="TRANSLATION ELONGATION FACTOR KOW-LIKE DOMAIN-CONTAINING PROTEIN"/>
    <property type="match status" value="1"/>
</dbReference>
<dbReference type="Gene3D" id="2.30.30.30">
    <property type="match status" value="1"/>
</dbReference>
<dbReference type="InterPro" id="IPR014722">
    <property type="entry name" value="Rib_uL2_dom2"/>
</dbReference>
<dbReference type="InterPro" id="IPR008991">
    <property type="entry name" value="Translation_prot_SH3-like_sf"/>
</dbReference>
<dbReference type="STRING" id="3988.B9T941"/>
<evidence type="ECO:0000313" key="3">
    <source>
        <dbReference type="EMBL" id="EEF27623.1"/>
    </source>
</evidence>
<dbReference type="Pfam" id="PF08207">
    <property type="entry name" value="EFP_N"/>
    <property type="match status" value="1"/>
</dbReference>
<dbReference type="GO" id="GO:0003746">
    <property type="term" value="F:translation elongation factor activity"/>
    <property type="evidence" value="ECO:0000318"/>
    <property type="project" value="GO_Central"/>
</dbReference>
<dbReference type="Pfam" id="PF09285">
    <property type="entry name" value="Elong-fact-P_C"/>
    <property type="match status" value="1"/>
</dbReference>
<organism evidence="3 4">
    <name type="scientific">Ricinus communis</name>
    <name type="common">Castor bean</name>
    <dbReference type="NCBI Taxonomy" id="3988"/>
    <lineage>
        <taxon>Eukaryota</taxon>
        <taxon>Viridiplantae</taxon>
        <taxon>Streptophyta</taxon>
        <taxon>Embryophyta</taxon>
        <taxon>Tracheophyta</taxon>
        <taxon>Spermatophyta</taxon>
        <taxon>Magnoliopsida</taxon>
        <taxon>eudicotyledons</taxon>
        <taxon>Gunneridae</taxon>
        <taxon>Pentapetalae</taxon>
        <taxon>rosids</taxon>
        <taxon>fabids</taxon>
        <taxon>Malpighiales</taxon>
        <taxon>Euphorbiaceae</taxon>
        <taxon>Acalyphoideae</taxon>
        <taxon>Acalypheae</taxon>
        <taxon>Ricinus</taxon>
    </lineage>
</organism>
<dbReference type="InterPro" id="IPR012340">
    <property type="entry name" value="NA-bd_OB-fold"/>
</dbReference>
<dbReference type="SUPFAM" id="SSF50104">
    <property type="entry name" value="Translation proteins SH3-like domain"/>
    <property type="match status" value="1"/>
</dbReference>
<dbReference type="AlphaFoldDB" id="B9T941"/>
<dbReference type="SUPFAM" id="SSF50249">
    <property type="entry name" value="Nucleic acid-binding proteins"/>
    <property type="match status" value="1"/>
</dbReference>
<dbReference type="InterPro" id="IPR001059">
    <property type="entry name" value="Transl_elong_P/YeiP_cen"/>
</dbReference>
<feature type="domain" description="Translation elongation factor P/YeiP central" evidence="2">
    <location>
        <begin position="111"/>
        <end position="165"/>
    </location>
</feature>
<sequence length="216" mass="24315">MTALHQIRKKLSESLTSSSSILKLLSSSSSLYTSPWSASQYRGAKVTAIHLRPGNVIETKGKVYQVLEVEHKQRGRGGASMQVELRNIDNGNKQSLRFNTEEAVERVFVQERSFTFLYEEQGKAYLMDPEKFEQLEVPTELFGNAAPYLKEDMQVKLQLYDEAPLSGSIPKQVTCTIKETQPPMKGLTATPRYKKALLDNNVTIQLEKSLSPVFVV</sequence>
<keyword evidence="3" id="KW-0648">Protein biosynthesis</keyword>
<proteinExistence type="inferred from homology"/>
<gene>
    <name evidence="3" type="ORF">RCOM_2144620</name>
</gene>
<dbReference type="CDD" id="cd04470">
    <property type="entry name" value="S1_EF-P_repeat_1"/>
    <property type="match status" value="1"/>
</dbReference>
<dbReference type="Proteomes" id="UP000008311">
    <property type="component" value="Unassembled WGS sequence"/>
</dbReference>
<dbReference type="FunFam" id="2.40.50.140:FF:000009">
    <property type="entry name" value="Elongation factor P"/>
    <property type="match status" value="1"/>
</dbReference>
<dbReference type="GO" id="GO:0043043">
    <property type="term" value="P:peptide biosynthetic process"/>
    <property type="evidence" value="ECO:0007669"/>
    <property type="project" value="InterPro"/>
</dbReference>
<protein>
    <submittedName>
        <fullName evidence="3">Elongation factor P, putative</fullName>
    </submittedName>
</protein>